<dbReference type="CDD" id="cd09917">
    <property type="entry name" value="F-box_SF"/>
    <property type="match status" value="1"/>
</dbReference>
<dbReference type="SUPFAM" id="SSF81383">
    <property type="entry name" value="F-box domain"/>
    <property type="match status" value="1"/>
</dbReference>
<dbReference type="Proteomes" id="UP000604825">
    <property type="component" value="Unassembled WGS sequence"/>
</dbReference>
<dbReference type="OrthoDB" id="690492at2759"/>
<feature type="region of interest" description="Disordered" evidence="1">
    <location>
        <begin position="1"/>
        <end position="39"/>
    </location>
</feature>
<keyword evidence="4" id="KW-1185">Reference proteome</keyword>
<dbReference type="Pfam" id="PF12937">
    <property type="entry name" value="F-box-like"/>
    <property type="match status" value="1"/>
</dbReference>
<dbReference type="EMBL" id="CAJGYO010000014">
    <property type="protein sequence ID" value="CAD6266967.1"/>
    <property type="molecule type" value="Genomic_DNA"/>
</dbReference>
<reference evidence="3" key="1">
    <citation type="submission" date="2020-10" db="EMBL/GenBank/DDBJ databases">
        <authorList>
            <person name="Han B."/>
            <person name="Lu T."/>
            <person name="Zhao Q."/>
            <person name="Huang X."/>
            <person name="Zhao Y."/>
        </authorList>
    </citation>
    <scope>NUCLEOTIDE SEQUENCE</scope>
</reference>
<dbReference type="Gene3D" id="1.20.1280.50">
    <property type="match status" value="1"/>
</dbReference>
<evidence type="ECO:0000313" key="4">
    <source>
        <dbReference type="Proteomes" id="UP000604825"/>
    </source>
</evidence>
<evidence type="ECO:0000256" key="1">
    <source>
        <dbReference type="SAM" id="MobiDB-lite"/>
    </source>
</evidence>
<evidence type="ECO:0000313" key="3">
    <source>
        <dbReference type="EMBL" id="CAD6266967.1"/>
    </source>
</evidence>
<dbReference type="AlphaFoldDB" id="A0A811R9W9"/>
<evidence type="ECO:0000259" key="2">
    <source>
        <dbReference type="Pfam" id="PF12937"/>
    </source>
</evidence>
<accession>A0A811R9W9</accession>
<organism evidence="3 4">
    <name type="scientific">Miscanthus lutarioriparius</name>
    <dbReference type="NCBI Taxonomy" id="422564"/>
    <lineage>
        <taxon>Eukaryota</taxon>
        <taxon>Viridiplantae</taxon>
        <taxon>Streptophyta</taxon>
        <taxon>Embryophyta</taxon>
        <taxon>Tracheophyta</taxon>
        <taxon>Spermatophyta</taxon>
        <taxon>Magnoliopsida</taxon>
        <taxon>Liliopsida</taxon>
        <taxon>Poales</taxon>
        <taxon>Poaceae</taxon>
        <taxon>PACMAD clade</taxon>
        <taxon>Panicoideae</taxon>
        <taxon>Andropogonodae</taxon>
        <taxon>Andropogoneae</taxon>
        <taxon>Saccharinae</taxon>
        <taxon>Miscanthus</taxon>
    </lineage>
</organism>
<feature type="domain" description="F-box" evidence="2">
    <location>
        <begin position="38"/>
        <end position="68"/>
    </location>
</feature>
<gene>
    <name evidence="3" type="ORF">NCGR_LOCUS50272</name>
</gene>
<dbReference type="InterPro" id="IPR001810">
    <property type="entry name" value="F-box_dom"/>
</dbReference>
<proteinExistence type="predicted"/>
<dbReference type="InterPro" id="IPR036047">
    <property type="entry name" value="F-box-like_dom_sf"/>
</dbReference>
<name>A0A811R9W9_9POAL</name>
<sequence>MSSPPAHPDAGDPTSPPDARDPPAHPDAGDPASQPVFPDEILEEIFLRLDAMEDIARASAACTAFRRAKKPG</sequence>
<feature type="compositionally biased region" description="Basic and acidic residues" evidence="1">
    <location>
        <begin position="18"/>
        <end position="28"/>
    </location>
</feature>
<comment type="caution">
    <text evidence="3">The sequence shown here is derived from an EMBL/GenBank/DDBJ whole genome shotgun (WGS) entry which is preliminary data.</text>
</comment>
<protein>
    <recommendedName>
        <fullName evidence="2">F-box domain-containing protein</fullName>
    </recommendedName>
</protein>